<dbReference type="PANTHER" id="PTHR30137:SF8">
    <property type="entry name" value="BLR5498 PROTEIN"/>
    <property type="match status" value="1"/>
</dbReference>
<dbReference type="PANTHER" id="PTHR30137">
    <property type="entry name" value="LUCIFERASE-LIKE MONOOXYGENASE"/>
    <property type="match status" value="1"/>
</dbReference>
<proteinExistence type="predicted"/>
<dbReference type="Gene3D" id="3.20.20.30">
    <property type="entry name" value="Luciferase-like domain"/>
    <property type="match status" value="1"/>
</dbReference>
<evidence type="ECO:0000256" key="2">
    <source>
        <dbReference type="ARBA" id="ARBA00023033"/>
    </source>
</evidence>
<keyword evidence="5" id="KW-1185">Reference proteome</keyword>
<dbReference type="Pfam" id="PF00296">
    <property type="entry name" value="Bac_luciferase"/>
    <property type="match status" value="1"/>
</dbReference>
<keyword evidence="1" id="KW-0560">Oxidoreductase</keyword>
<dbReference type="RefSeq" id="WP_092864091.1">
    <property type="nucleotide sequence ID" value="NZ_FPCH01000001.1"/>
</dbReference>
<dbReference type="SUPFAM" id="SSF51679">
    <property type="entry name" value="Bacterial luciferase-like"/>
    <property type="match status" value="1"/>
</dbReference>
<evidence type="ECO:0000313" key="5">
    <source>
        <dbReference type="Proteomes" id="UP000199423"/>
    </source>
</evidence>
<dbReference type="OrthoDB" id="7816697at2"/>
<dbReference type="GO" id="GO:0005829">
    <property type="term" value="C:cytosol"/>
    <property type="evidence" value="ECO:0007669"/>
    <property type="project" value="TreeGrafter"/>
</dbReference>
<dbReference type="InterPro" id="IPR050766">
    <property type="entry name" value="Bact_Lucif_Oxidored"/>
</dbReference>
<dbReference type="InterPro" id="IPR036661">
    <property type="entry name" value="Luciferase-like_sf"/>
</dbReference>
<evidence type="ECO:0000259" key="3">
    <source>
        <dbReference type="Pfam" id="PF00296"/>
    </source>
</evidence>
<reference evidence="5" key="1">
    <citation type="submission" date="2016-10" db="EMBL/GenBank/DDBJ databases">
        <authorList>
            <person name="Varghese N."/>
            <person name="Submissions S."/>
        </authorList>
    </citation>
    <scope>NUCLEOTIDE SEQUENCE [LARGE SCALE GENOMIC DNA]</scope>
    <source>
        <strain evidence="5">DSM 1565</strain>
    </source>
</reference>
<feature type="domain" description="Luciferase-like" evidence="3">
    <location>
        <begin position="1"/>
        <end position="280"/>
    </location>
</feature>
<dbReference type="AlphaFoldDB" id="A0A1I7MX05"/>
<sequence>MRFNYFLTTFLPRKDYGGDRLYREVIEQAVHADALGFDAVSIPEHHLINLLIIPSPLQMATKIATLTRNVDVVISISVLPIRDMRVFAGEVVQADILCDNRLVLGVGRGAFAAELAGLGVPLAETPQRFTESLSVLEALLTRENVSWDGDYYKFDGITVMPRPERPVPIMIATITPDAIYNYAKRGYDVQTTPLNSSFEVLLEQVNAFRKGRSEAPACVRSPKLSLQRVIYLARDDAEARHIGHSVYDYYKRFDNVFTGPGVLRDGMVEALPRKQQFEEMMDNLLICTKSRMLESLSRYAEAGIDEVIMSSGFGLPQADMLEMMERFATEIMPHFKPTKPARLDAAVSSAQIG</sequence>
<evidence type="ECO:0000313" key="4">
    <source>
        <dbReference type="EMBL" id="SFV26942.1"/>
    </source>
</evidence>
<accession>A0A1I7MX05</accession>
<dbReference type="EMBL" id="FPCH01000001">
    <property type="protein sequence ID" value="SFV26942.1"/>
    <property type="molecule type" value="Genomic_DNA"/>
</dbReference>
<organism evidence="4 5">
    <name type="scientific">Hyphomicrobium facile</name>
    <dbReference type="NCBI Taxonomy" id="51670"/>
    <lineage>
        <taxon>Bacteria</taxon>
        <taxon>Pseudomonadati</taxon>
        <taxon>Pseudomonadota</taxon>
        <taxon>Alphaproteobacteria</taxon>
        <taxon>Hyphomicrobiales</taxon>
        <taxon>Hyphomicrobiaceae</taxon>
        <taxon>Hyphomicrobium</taxon>
    </lineage>
</organism>
<dbReference type="Proteomes" id="UP000199423">
    <property type="component" value="Unassembled WGS sequence"/>
</dbReference>
<dbReference type="GO" id="GO:0016705">
    <property type="term" value="F:oxidoreductase activity, acting on paired donors, with incorporation or reduction of molecular oxygen"/>
    <property type="evidence" value="ECO:0007669"/>
    <property type="project" value="InterPro"/>
</dbReference>
<keyword evidence="2 4" id="KW-0503">Monooxygenase</keyword>
<protein>
    <submittedName>
        <fullName evidence="4">Flavin-dependent oxidoreductase, luciferase family (Includes alkanesulfonate monooxygenase SsuD and methylene tetrahydromethanopterin reductase)</fullName>
    </submittedName>
</protein>
<name>A0A1I7MX05_9HYPH</name>
<evidence type="ECO:0000256" key="1">
    <source>
        <dbReference type="ARBA" id="ARBA00023002"/>
    </source>
</evidence>
<dbReference type="InterPro" id="IPR011251">
    <property type="entry name" value="Luciferase-like_dom"/>
</dbReference>
<dbReference type="STRING" id="51670.SAMN04488557_0639"/>
<gene>
    <name evidence="4" type="ORF">SAMN04488557_0639</name>
</gene>
<dbReference type="GO" id="GO:0004497">
    <property type="term" value="F:monooxygenase activity"/>
    <property type="evidence" value="ECO:0007669"/>
    <property type="project" value="UniProtKB-KW"/>
</dbReference>